<feature type="domain" description="Lipase" evidence="6">
    <location>
        <begin position="176"/>
        <end position="462"/>
    </location>
</feature>
<name>A0A9N9RLU5_9DIPT</name>
<dbReference type="PRINTS" id="PR00821">
    <property type="entry name" value="TAGLIPASE"/>
</dbReference>
<dbReference type="Proteomes" id="UP001153620">
    <property type="component" value="Chromosome 1"/>
</dbReference>
<dbReference type="InterPro" id="IPR033906">
    <property type="entry name" value="Lipase_N"/>
</dbReference>
<dbReference type="GO" id="GO:0005615">
    <property type="term" value="C:extracellular space"/>
    <property type="evidence" value="ECO:0007669"/>
    <property type="project" value="TreeGrafter"/>
</dbReference>
<dbReference type="OrthoDB" id="199913at2759"/>
<feature type="region of interest" description="Disordered" evidence="5">
    <location>
        <begin position="703"/>
        <end position="750"/>
    </location>
</feature>
<comment type="similarity">
    <text evidence="2 4">Belongs to the AB hydrolase superfamily. Lipase family.</text>
</comment>
<keyword evidence="8" id="KW-1185">Reference proteome</keyword>
<reference evidence="7" key="1">
    <citation type="submission" date="2022-01" db="EMBL/GenBank/DDBJ databases">
        <authorList>
            <person name="King R."/>
        </authorList>
    </citation>
    <scope>NUCLEOTIDE SEQUENCE</scope>
</reference>
<evidence type="ECO:0000256" key="3">
    <source>
        <dbReference type="ARBA" id="ARBA00022525"/>
    </source>
</evidence>
<proteinExistence type="inferred from homology"/>
<dbReference type="EMBL" id="OU895877">
    <property type="protein sequence ID" value="CAG9800683.1"/>
    <property type="molecule type" value="Genomic_DNA"/>
</dbReference>
<keyword evidence="3" id="KW-0964">Secreted</keyword>
<dbReference type="FunFam" id="3.40.50.1820:FF:000288">
    <property type="entry name" value="Pancreatic triacylglycerol lipase"/>
    <property type="match status" value="1"/>
</dbReference>
<accession>A0A9N9RLU5</accession>
<evidence type="ECO:0000313" key="7">
    <source>
        <dbReference type="EMBL" id="CAG9800683.1"/>
    </source>
</evidence>
<evidence type="ECO:0000256" key="4">
    <source>
        <dbReference type="RuleBase" id="RU004262"/>
    </source>
</evidence>
<dbReference type="Pfam" id="PF00151">
    <property type="entry name" value="Lipase"/>
    <property type="match status" value="1"/>
</dbReference>
<dbReference type="GO" id="GO:0016298">
    <property type="term" value="F:lipase activity"/>
    <property type="evidence" value="ECO:0007669"/>
    <property type="project" value="InterPro"/>
</dbReference>
<dbReference type="GO" id="GO:0016042">
    <property type="term" value="P:lipid catabolic process"/>
    <property type="evidence" value="ECO:0007669"/>
    <property type="project" value="TreeGrafter"/>
</dbReference>
<dbReference type="CDD" id="cd00707">
    <property type="entry name" value="Pancreat_lipase_like"/>
    <property type="match status" value="1"/>
</dbReference>
<evidence type="ECO:0000256" key="2">
    <source>
        <dbReference type="ARBA" id="ARBA00010701"/>
    </source>
</evidence>
<protein>
    <recommendedName>
        <fullName evidence="6">Lipase domain-containing protein</fullName>
    </recommendedName>
</protein>
<organism evidence="7 8">
    <name type="scientific">Chironomus riparius</name>
    <dbReference type="NCBI Taxonomy" id="315576"/>
    <lineage>
        <taxon>Eukaryota</taxon>
        <taxon>Metazoa</taxon>
        <taxon>Ecdysozoa</taxon>
        <taxon>Arthropoda</taxon>
        <taxon>Hexapoda</taxon>
        <taxon>Insecta</taxon>
        <taxon>Pterygota</taxon>
        <taxon>Neoptera</taxon>
        <taxon>Endopterygota</taxon>
        <taxon>Diptera</taxon>
        <taxon>Nematocera</taxon>
        <taxon>Chironomoidea</taxon>
        <taxon>Chironomidae</taxon>
        <taxon>Chironominae</taxon>
        <taxon>Chironomus</taxon>
    </lineage>
</organism>
<dbReference type="PANTHER" id="PTHR11610:SF186">
    <property type="entry name" value="FI22312P1"/>
    <property type="match status" value="1"/>
</dbReference>
<dbReference type="AlphaFoldDB" id="A0A9N9RLU5"/>
<evidence type="ECO:0000256" key="5">
    <source>
        <dbReference type="SAM" id="MobiDB-lite"/>
    </source>
</evidence>
<dbReference type="PANTHER" id="PTHR11610">
    <property type="entry name" value="LIPASE"/>
    <property type="match status" value="1"/>
</dbReference>
<evidence type="ECO:0000313" key="8">
    <source>
        <dbReference type="Proteomes" id="UP001153620"/>
    </source>
</evidence>
<evidence type="ECO:0000259" key="6">
    <source>
        <dbReference type="Pfam" id="PF00151"/>
    </source>
</evidence>
<dbReference type="Gene3D" id="3.40.50.1820">
    <property type="entry name" value="alpha/beta hydrolase"/>
    <property type="match status" value="1"/>
</dbReference>
<dbReference type="InterPro" id="IPR013818">
    <property type="entry name" value="Lipase"/>
</dbReference>
<dbReference type="InterPro" id="IPR029058">
    <property type="entry name" value="AB_hydrolase_fold"/>
</dbReference>
<dbReference type="InterPro" id="IPR000734">
    <property type="entry name" value="TAG_lipase"/>
</dbReference>
<sequence>MFYMKSSFILVFVVFYIELSIFEEILTYAISSQKSQYDEDQQMIKAVQDSIVEWKLKKAKHRHKRQANVVCYGELGCFEDSGPYGYIDMLPSSPEEIDTKFYVYSTKNRSENPFLQFSFHDISPYSLLNETLTTTTTQNPLTNNRIDRQDRNVRASSSNNKSTFDPVKVYKKFGDMNNASMRIIVHGFGSNCRHEWIDEMRAALMAVEECFVMCVEWEKGALLPNYVKAAANTRLVGKQLAFLLKGLEKNNGLNYTRVHIIGFSLGAHASGFAGAELKRIQRITGLDPAGPLFEGSHIAARLDESDAEFVDVIHSNGENLILGGLGSWQPMGHVDFYPNGGKIQHGCSNLFLGAVTDIIWTSSKENEGRSLCNHRRAYKFFIDSVAPRCLFPAFPCESYESYLKGNCFHCPNRKAKSIKSSASSEIKIHDRVDSICGAMGYYADKSTGRGQLYLRTREEEPFCAHQYKIKLHNSITDLPIRTIGRIDIELESEGGLSETFTITDRDDQEIFAGDFISKIIVPHPALNFPKNLTITYHVYRGWLTRGLSSWSVNKVILSDSFGESFSLCKNIELESGIPVRLTLQEGDCYEEELLLAAIMTEPSTTTDSIELSPSETAEALNGENLAMVNKTGEVIELGKHMIIKKNESATSIIATSSEKSISVMSADSWKPIKINSLNDSLATSNSTNSIDEDKFLNIGEKMPKAKTEKRSFGQSGDDSDQPIRDDSTAVEEPNDINAVEMNETDSNDENIKELIDTENDTSDKFVTVQLFPYRLGDIFERAEKYAKYTLFPLLSEQISNIFSFDGKNEKANNNNNASPQMKTMRKFDVEDDESALSMEKVQTLQKMSIKSDSIRPPIEKLLNTNYDLKEDDEMESVRINLPTYKPPRDSDKIFIPIDRGSV</sequence>
<reference evidence="7" key="2">
    <citation type="submission" date="2022-10" db="EMBL/GenBank/DDBJ databases">
        <authorList>
            <consortium name="ENA_rothamsted_submissions"/>
            <consortium name="culmorum"/>
            <person name="King R."/>
        </authorList>
    </citation>
    <scope>NUCLEOTIDE SEQUENCE</scope>
</reference>
<evidence type="ECO:0000256" key="1">
    <source>
        <dbReference type="ARBA" id="ARBA00004613"/>
    </source>
</evidence>
<comment type="subcellular location">
    <subcellularLocation>
        <location evidence="1">Secreted</location>
    </subcellularLocation>
</comment>
<gene>
    <name evidence="7" type="ORF">CHIRRI_LOCUS3622</name>
</gene>
<dbReference type="SUPFAM" id="SSF53474">
    <property type="entry name" value="alpha/beta-Hydrolases"/>
    <property type="match status" value="1"/>
</dbReference>